<feature type="transmembrane region" description="Helical" evidence="5">
    <location>
        <begin position="83"/>
        <end position="105"/>
    </location>
</feature>
<protein>
    <recommendedName>
        <fullName evidence="7">DoxX family protein</fullName>
    </recommendedName>
</protein>
<keyword evidence="3 5" id="KW-1133">Transmembrane helix</keyword>
<dbReference type="GO" id="GO:0016020">
    <property type="term" value="C:membrane"/>
    <property type="evidence" value="ECO:0007669"/>
    <property type="project" value="UniProtKB-SubCell"/>
</dbReference>
<comment type="subcellular location">
    <subcellularLocation>
        <location evidence="1">Membrane</location>
        <topology evidence="1">Multi-pass membrane protein</topology>
    </subcellularLocation>
</comment>
<dbReference type="InterPro" id="IPR032808">
    <property type="entry name" value="DoxX"/>
</dbReference>
<dbReference type="AlphaFoldDB" id="A0A6C0AKA6"/>
<evidence type="ECO:0000313" key="6">
    <source>
        <dbReference type="EMBL" id="QHS80219.1"/>
    </source>
</evidence>
<organism evidence="6">
    <name type="scientific">viral metagenome</name>
    <dbReference type="NCBI Taxonomy" id="1070528"/>
    <lineage>
        <taxon>unclassified sequences</taxon>
        <taxon>metagenomes</taxon>
        <taxon>organismal metagenomes</taxon>
    </lineage>
</organism>
<evidence type="ECO:0000256" key="3">
    <source>
        <dbReference type="ARBA" id="ARBA00022989"/>
    </source>
</evidence>
<proteinExistence type="predicted"/>
<evidence type="ECO:0000256" key="4">
    <source>
        <dbReference type="ARBA" id="ARBA00023136"/>
    </source>
</evidence>
<evidence type="ECO:0000256" key="2">
    <source>
        <dbReference type="ARBA" id="ARBA00022692"/>
    </source>
</evidence>
<dbReference type="Pfam" id="PF07681">
    <property type="entry name" value="DoxX"/>
    <property type="match status" value="1"/>
</dbReference>
<name>A0A6C0AKA6_9ZZZZ</name>
<evidence type="ECO:0000256" key="5">
    <source>
        <dbReference type="SAM" id="Phobius"/>
    </source>
</evidence>
<sequence length="134" mass="14889">MENLSIKKIILLVGVIMLTTMYFFSGINKIQNFSATASGLSKKPIFKMLPELFSKLSLLGVIVLELLAPILIILAIFNTDLKFLASLSAIGLGIFTLFATLLYHFPPNGVEFYFFMKNITIIGGFIVLALFFDN</sequence>
<feature type="transmembrane region" description="Helical" evidence="5">
    <location>
        <begin position="6"/>
        <end position="24"/>
    </location>
</feature>
<evidence type="ECO:0008006" key="7">
    <source>
        <dbReference type="Google" id="ProtNLM"/>
    </source>
</evidence>
<keyword evidence="2 5" id="KW-0812">Transmembrane</keyword>
<keyword evidence="4 5" id="KW-0472">Membrane</keyword>
<accession>A0A6C0AKA6</accession>
<evidence type="ECO:0000256" key="1">
    <source>
        <dbReference type="ARBA" id="ARBA00004141"/>
    </source>
</evidence>
<feature type="transmembrane region" description="Helical" evidence="5">
    <location>
        <begin position="56"/>
        <end position="77"/>
    </location>
</feature>
<reference evidence="6" key="1">
    <citation type="journal article" date="2020" name="Nature">
        <title>Giant virus diversity and host interactions through global metagenomics.</title>
        <authorList>
            <person name="Schulz F."/>
            <person name="Roux S."/>
            <person name="Paez-Espino D."/>
            <person name="Jungbluth S."/>
            <person name="Walsh D.A."/>
            <person name="Denef V.J."/>
            <person name="McMahon K.D."/>
            <person name="Konstantinidis K.T."/>
            <person name="Eloe-Fadrosh E.A."/>
            <person name="Kyrpides N.C."/>
            <person name="Woyke T."/>
        </authorList>
    </citation>
    <scope>NUCLEOTIDE SEQUENCE</scope>
    <source>
        <strain evidence="6">GVMAG-S-1039698-54</strain>
    </source>
</reference>
<dbReference type="EMBL" id="MN740676">
    <property type="protein sequence ID" value="QHS80219.1"/>
    <property type="molecule type" value="Genomic_DNA"/>
</dbReference>
<feature type="transmembrane region" description="Helical" evidence="5">
    <location>
        <begin position="112"/>
        <end position="132"/>
    </location>
</feature>